<protein>
    <recommendedName>
        <fullName evidence="4">Ribosome production factor 2 homolog</fullName>
    </recommendedName>
    <alternativeName>
        <fullName evidence="4">Ribosome biogenesis protein RPF2 homolog</fullName>
    </alternativeName>
</protein>
<dbReference type="PANTHER" id="PTHR12728">
    <property type="entry name" value="BRIX DOMAIN CONTAINING PROTEIN"/>
    <property type="match status" value="1"/>
</dbReference>
<gene>
    <name evidence="7" type="ORF">PTSG_04552</name>
</gene>
<evidence type="ECO:0000256" key="5">
    <source>
        <dbReference type="SAM" id="MobiDB-lite"/>
    </source>
</evidence>
<feature type="domain" description="Brix" evidence="6">
    <location>
        <begin position="29"/>
        <end position="233"/>
    </location>
</feature>
<feature type="compositionally biased region" description="Basic and acidic residues" evidence="5">
    <location>
        <begin position="286"/>
        <end position="298"/>
    </location>
</feature>
<evidence type="ECO:0000256" key="1">
    <source>
        <dbReference type="ARBA" id="ARBA00004604"/>
    </source>
</evidence>
<dbReference type="EMBL" id="GL832964">
    <property type="protein sequence ID" value="EGD72823.1"/>
    <property type="molecule type" value="Genomic_DNA"/>
</dbReference>
<evidence type="ECO:0000256" key="2">
    <source>
        <dbReference type="ARBA" id="ARBA00010782"/>
    </source>
</evidence>
<dbReference type="OMA" id="YLMHCAL"/>
<feature type="region of interest" description="Disordered" evidence="5">
    <location>
        <begin position="1"/>
        <end position="24"/>
    </location>
</feature>
<keyword evidence="3 4" id="KW-0539">Nucleus</keyword>
<feature type="region of interest" description="Disordered" evidence="5">
    <location>
        <begin position="283"/>
        <end position="326"/>
    </location>
</feature>
<evidence type="ECO:0000313" key="7">
    <source>
        <dbReference type="EMBL" id="EGD72823.1"/>
    </source>
</evidence>
<comment type="similarity">
    <text evidence="2 4">Belongs to the RPF2 family.</text>
</comment>
<dbReference type="KEGG" id="sre:PTSG_04552"/>
<feature type="compositionally biased region" description="Basic residues" evidence="5">
    <location>
        <begin position="305"/>
        <end position="326"/>
    </location>
</feature>
<accession>F2U7R8</accession>
<dbReference type="InterPro" id="IPR007109">
    <property type="entry name" value="Brix"/>
</dbReference>
<dbReference type="OrthoDB" id="407658at2759"/>
<dbReference type="PROSITE" id="PS50833">
    <property type="entry name" value="BRIX"/>
    <property type="match status" value="1"/>
</dbReference>
<evidence type="ECO:0000256" key="4">
    <source>
        <dbReference type="RuleBase" id="RU367086"/>
    </source>
</evidence>
<dbReference type="GO" id="GO:0019843">
    <property type="term" value="F:rRNA binding"/>
    <property type="evidence" value="ECO:0007669"/>
    <property type="project" value="UniProtKB-UniRule"/>
</dbReference>
<dbReference type="GeneID" id="16075229"/>
<evidence type="ECO:0000259" key="6">
    <source>
        <dbReference type="PROSITE" id="PS50833"/>
    </source>
</evidence>
<dbReference type="SMART" id="SM00879">
    <property type="entry name" value="Brix"/>
    <property type="match status" value="1"/>
</dbReference>
<proteinExistence type="inferred from homology"/>
<dbReference type="GO" id="GO:0000027">
    <property type="term" value="P:ribosomal large subunit assembly"/>
    <property type="evidence" value="ECO:0007669"/>
    <property type="project" value="InterPro"/>
</dbReference>
<sequence length="326" mass="36829">MNGAGGGAKTARGRRVLKEREPKVHEDPKSIIYLHGTKCSQVVKEVFKDMHDLTRGQSRIYSRKHDLRPMDDHTYLEGLSRKQDASLFLVGTSNKKRPNCITFARMFNHNLLDMAEVQVLNFKPSHKFKNAEKPAAMSKPAIIFEGHSWDHEADFKQLKSILADVFRGPVVSRVNLAGLDRAIVFSADEARFSMHQYRVKLKTGASQLPLVELDECGPAVDFKMGRLVHPSQELMKQAMWQPKQLIKKAPKNIEYSALGEKLGRVHMHKQDMGSLQLRKVKALKRSAKERAEAKKNKPVDPTAGGRKKPKQTAKAKNAKRAKRAPK</sequence>
<dbReference type="eggNOG" id="KOG3031">
    <property type="taxonomic scope" value="Eukaryota"/>
</dbReference>
<dbReference type="Proteomes" id="UP000007799">
    <property type="component" value="Unassembled WGS sequence"/>
</dbReference>
<dbReference type="PANTHER" id="PTHR12728:SF0">
    <property type="entry name" value="RIBOSOME PRODUCTION FACTOR 2 HOMOLOG"/>
    <property type="match status" value="1"/>
</dbReference>
<dbReference type="GO" id="GO:0005730">
    <property type="term" value="C:nucleolus"/>
    <property type="evidence" value="ECO:0007669"/>
    <property type="project" value="UniProtKB-SubCell"/>
</dbReference>
<dbReference type="InParanoid" id="F2U7R8"/>
<organism evidence="8">
    <name type="scientific">Salpingoeca rosetta (strain ATCC 50818 / BSB-021)</name>
    <dbReference type="NCBI Taxonomy" id="946362"/>
    <lineage>
        <taxon>Eukaryota</taxon>
        <taxon>Choanoflagellata</taxon>
        <taxon>Craspedida</taxon>
        <taxon>Salpingoecidae</taxon>
        <taxon>Salpingoeca</taxon>
    </lineage>
</organism>
<dbReference type="InterPro" id="IPR039770">
    <property type="entry name" value="Rpf2"/>
</dbReference>
<dbReference type="Pfam" id="PF04427">
    <property type="entry name" value="Brix"/>
    <property type="match status" value="1"/>
</dbReference>
<dbReference type="RefSeq" id="XP_004994646.1">
    <property type="nucleotide sequence ID" value="XM_004994589.1"/>
</dbReference>
<dbReference type="FunCoup" id="F2U7R8">
    <property type="interactions" value="1401"/>
</dbReference>
<evidence type="ECO:0000256" key="3">
    <source>
        <dbReference type="ARBA" id="ARBA00023242"/>
    </source>
</evidence>
<reference evidence="7" key="1">
    <citation type="submission" date="2009-08" db="EMBL/GenBank/DDBJ databases">
        <title>Annotation of Salpingoeca rosetta.</title>
        <authorList>
            <consortium name="The Broad Institute Genome Sequencing Platform"/>
            <person name="Russ C."/>
            <person name="Cuomo C."/>
            <person name="Burger G."/>
            <person name="Gray M.W."/>
            <person name="Holland P.W.H."/>
            <person name="King N."/>
            <person name="Lang F.B.F."/>
            <person name="Roger A.J."/>
            <person name="Ruiz-Trillo I."/>
            <person name="Young S.K."/>
            <person name="Zeng Q."/>
            <person name="Gargeya S."/>
            <person name="Alvarado L."/>
            <person name="Berlin A."/>
            <person name="Chapman S.B."/>
            <person name="Chen Z."/>
            <person name="Freedman E."/>
            <person name="Gellesch M."/>
            <person name="Goldberg J."/>
            <person name="Griggs A."/>
            <person name="Gujja S."/>
            <person name="Heilman E."/>
            <person name="Heiman D."/>
            <person name="Howarth C."/>
            <person name="Mehta T."/>
            <person name="Neiman D."/>
            <person name="Pearson M."/>
            <person name="Roberts A."/>
            <person name="Saif S."/>
            <person name="Shea T."/>
            <person name="Shenoy N."/>
            <person name="Sisk P."/>
            <person name="Stolte C."/>
            <person name="Sykes S."/>
            <person name="White J."/>
            <person name="Yandava C."/>
            <person name="Haas B."/>
            <person name="Nusbaum C."/>
            <person name="Birren B."/>
        </authorList>
    </citation>
    <scope>NUCLEOTIDE SEQUENCE [LARGE SCALE GENOMIC DNA]</scope>
    <source>
        <strain evidence="7">ATCC 50818</strain>
    </source>
</reference>
<dbReference type="GO" id="GO:0000463">
    <property type="term" value="P:maturation of LSU-rRNA from tricistronic rRNA transcript (SSU-rRNA, 5.8S rRNA, LSU-rRNA)"/>
    <property type="evidence" value="ECO:0007669"/>
    <property type="project" value="TreeGrafter"/>
</dbReference>
<comment type="subcellular location">
    <subcellularLocation>
        <location evidence="1 4">Nucleus</location>
        <location evidence="1 4">Nucleolus</location>
    </subcellularLocation>
</comment>
<name>F2U7R8_SALR5</name>
<dbReference type="STRING" id="946362.F2U7R8"/>
<dbReference type="AlphaFoldDB" id="F2U7R8"/>
<evidence type="ECO:0000313" key="8">
    <source>
        <dbReference type="Proteomes" id="UP000007799"/>
    </source>
</evidence>
<keyword evidence="8" id="KW-1185">Reference proteome</keyword>